<dbReference type="RefSeq" id="WP_159546183.1">
    <property type="nucleotide sequence ID" value="NZ_CP047156.1"/>
</dbReference>
<accession>A0A7L4YPX3</accession>
<evidence type="ECO:0000256" key="3">
    <source>
        <dbReference type="ARBA" id="ARBA00022630"/>
    </source>
</evidence>
<evidence type="ECO:0000256" key="2">
    <source>
        <dbReference type="ARBA" id="ARBA00009410"/>
    </source>
</evidence>
<dbReference type="GO" id="GO:0005737">
    <property type="term" value="C:cytoplasm"/>
    <property type="evidence" value="ECO:0007669"/>
    <property type="project" value="TreeGrafter"/>
</dbReference>
<dbReference type="Gene3D" id="3.50.50.60">
    <property type="entry name" value="FAD/NAD(P)-binding domain"/>
    <property type="match status" value="1"/>
</dbReference>
<keyword evidence="4" id="KW-0560">Oxidoreductase</keyword>
<dbReference type="FunCoup" id="A0A7L4YPX3">
    <property type="interactions" value="110"/>
</dbReference>
<evidence type="ECO:0000313" key="6">
    <source>
        <dbReference type="EMBL" id="QHC01072.1"/>
    </source>
</evidence>
<dbReference type="OrthoDB" id="9806257at2"/>
<comment type="similarity">
    <text evidence="2">Belongs to the DadA oxidoreductase family.</text>
</comment>
<feature type="domain" description="FAD dependent oxidoreductase" evidence="5">
    <location>
        <begin position="11"/>
        <end position="352"/>
    </location>
</feature>
<dbReference type="Gene3D" id="3.30.9.10">
    <property type="entry name" value="D-Amino Acid Oxidase, subunit A, domain 2"/>
    <property type="match status" value="1"/>
</dbReference>
<dbReference type="Proteomes" id="UP000463857">
    <property type="component" value="Chromosome"/>
</dbReference>
<reference evidence="6 7" key="1">
    <citation type="journal article" date="2018" name="Int. J. Syst. Evol. Microbiol.">
        <title>Epidermidibacterium keratini gen. nov., sp. nov., a member of the family Sporichthyaceae, isolated from keratin epidermis.</title>
        <authorList>
            <person name="Lee D.G."/>
            <person name="Trujillo M.E."/>
            <person name="Kang S."/>
            <person name="Nam J.J."/>
            <person name="Kim Y.J."/>
        </authorList>
    </citation>
    <scope>NUCLEOTIDE SEQUENCE [LARGE SCALE GENOMIC DNA]</scope>
    <source>
        <strain evidence="6 7">EPI-7</strain>
    </source>
</reference>
<gene>
    <name evidence="6" type="ORF">EK0264_12750</name>
</gene>
<dbReference type="EMBL" id="CP047156">
    <property type="protein sequence ID" value="QHC01072.1"/>
    <property type="molecule type" value="Genomic_DNA"/>
</dbReference>
<evidence type="ECO:0000256" key="1">
    <source>
        <dbReference type="ARBA" id="ARBA00001974"/>
    </source>
</evidence>
<evidence type="ECO:0000313" key="7">
    <source>
        <dbReference type="Proteomes" id="UP000463857"/>
    </source>
</evidence>
<dbReference type="InterPro" id="IPR036188">
    <property type="entry name" value="FAD/NAD-bd_sf"/>
</dbReference>
<dbReference type="InterPro" id="IPR006076">
    <property type="entry name" value="FAD-dep_OxRdtase"/>
</dbReference>
<evidence type="ECO:0000256" key="4">
    <source>
        <dbReference type="ARBA" id="ARBA00023002"/>
    </source>
</evidence>
<dbReference type="PANTHER" id="PTHR13847:SF286">
    <property type="entry name" value="D-AMINO ACID DEHYDROGENASE"/>
    <property type="match status" value="1"/>
</dbReference>
<organism evidence="6 7">
    <name type="scientific">Epidermidibacterium keratini</name>
    <dbReference type="NCBI Taxonomy" id="1891644"/>
    <lineage>
        <taxon>Bacteria</taxon>
        <taxon>Bacillati</taxon>
        <taxon>Actinomycetota</taxon>
        <taxon>Actinomycetes</taxon>
        <taxon>Sporichthyales</taxon>
        <taxon>Sporichthyaceae</taxon>
        <taxon>Epidermidibacterium</taxon>
    </lineage>
</organism>
<proteinExistence type="inferred from homology"/>
<evidence type="ECO:0000259" key="5">
    <source>
        <dbReference type="Pfam" id="PF01266"/>
    </source>
</evidence>
<dbReference type="Pfam" id="PF01266">
    <property type="entry name" value="DAO"/>
    <property type="match status" value="1"/>
</dbReference>
<dbReference type="PANTHER" id="PTHR13847">
    <property type="entry name" value="SARCOSINE DEHYDROGENASE-RELATED"/>
    <property type="match status" value="1"/>
</dbReference>
<comment type="cofactor">
    <cofactor evidence="1">
        <name>FAD</name>
        <dbReference type="ChEBI" id="CHEBI:57692"/>
    </cofactor>
</comment>
<dbReference type="GO" id="GO:0016491">
    <property type="term" value="F:oxidoreductase activity"/>
    <property type="evidence" value="ECO:0007669"/>
    <property type="project" value="UniProtKB-KW"/>
</dbReference>
<keyword evidence="3" id="KW-0285">Flavoprotein</keyword>
<sequence>MSGYLGDSVNVAVLGSGVAGASTAYALARRGARVSIIDEPRTGQATAAGAGIIAPWTSAVDGPFYELYAAGAGHYPRLVDELADRDIAIGYRRSGALVVADDDTTLDEVSARASARADAAPEMGEIARVSAEETSAMFPPLRRDLAGIFVSGGARVDGRLLRAGLLQAAIESGAEVRHGLARIARDGAGVAVDLGDDIERYDAVVVAAGAWSNAVLADLGFDLPLAPQRGQIVHLSLPGATTTHWPSVLPVASHYLVCFDGSRVVAGATRETGSGFDPRVTAAGQREVIDNALSIAPGLADATVLETRVGLRPVSADGVPYLGRLGDLPVWVNVGFGAAGLTMGPYVGDQLAIGVLGGAMSPLMSTASPSRIN</sequence>
<dbReference type="SUPFAM" id="SSF51905">
    <property type="entry name" value="FAD/NAD(P)-binding domain"/>
    <property type="match status" value="1"/>
</dbReference>
<protein>
    <submittedName>
        <fullName evidence="6">FAD-dependent oxidoreductase</fullName>
    </submittedName>
</protein>
<keyword evidence="7" id="KW-1185">Reference proteome</keyword>
<dbReference type="InParanoid" id="A0A7L4YPX3"/>
<dbReference type="KEGG" id="eke:EK0264_12750"/>
<name>A0A7L4YPX3_9ACTN</name>
<dbReference type="SUPFAM" id="SSF54373">
    <property type="entry name" value="FAD-linked reductases, C-terminal domain"/>
    <property type="match status" value="1"/>
</dbReference>
<dbReference type="AlphaFoldDB" id="A0A7L4YPX3"/>